<dbReference type="PROSITE" id="PS50005">
    <property type="entry name" value="TPR"/>
    <property type="match status" value="1"/>
</dbReference>
<evidence type="ECO:0000256" key="2">
    <source>
        <dbReference type="SAM" id="Phobius"/>
    </source>
</evidence>
<dbReference type="SUPFAM" id="SSF48452">
    <property type="entry name" value="TPR-like"/>
    <property type="match status" value="1"/>
</dbReference>
<keyword evidence="2" id="KW-0812">Transmembrane</keyword>
<evidence type="ECO:0000313" key="4">
    <source>
        <dbReference type="Proteomes" id="UP001601059"/>
    </source>
</evidence>
<keyword evidence="4" id="KW-1185">Reference proteome</keyword>
<keyword evidence="1" id="KW-0802">TPR repeat</keyword>
<evidence type="ECO:0000313" key="3">
    <source>
        <dbReference type="EMBL" id="MFE8701019.1"/>
    </source>
</evidence>
<comment type="caution">
    <text evidence="3">The sequence shown here is derived from an EMBL/GenBank/DDBJ whole genome shotgun (WGS) entry which is preliminary data.</text>
</comment>
<dbReference type="Proteomes" id="UP001601059">
    <property type="component" value="Unassembled WGS sequence"/>
</dbReference>
<dbReference type="RefSeq" id="WP_389360769.1">
    <property type="nucleotide sequence ID" value="NZ_JBIACK010000004.1"/>
</dbReference>
<keyword evidence="2" id="KW-1133">Transmembrane helix</keyword>
<organism evidence="3 4">
    <name type="scientific">Cytobacillus spartinae</name>
    <dbReference type="NCBI Taxonomy" id="3299023"/>
    <lineage>
        <taxon>Bacteria</taxon>
        <taxon>Bacillati</taxon>
        <taxon>Bacillota</taxon>
        <taxon>Bacilli</taxon>
        <taxon>Bacillales</taxon>
        <taxon>Bacillaceae</taxon>
        <taxon>Cytobacillus</taxon>
    </lineage>
</organism>
<name>A0ABW6KBB7_9BACI</name>
<dbReference type="InterPro" id="IPR019734">
    <property type="entry name" value="TPR_rpt"/>
</dbReference>
<keyword evidence="2" id="KW-0472">Membrane</keyword>
<proteinExistence type="predicted"/>
<feature type="transmembrane region" description="Helical" evidence="2">
    <location>
        <begin position="21"/>
        <end position="42"/>
    </location>
</feature>
<dbReference type="InterPro" id="IPR011990">
    <property type="entry name" value="TPR-like_helical_dom_sf"/>
</dbReference>
<dbReference type="Gene3D" id="1.25.40.10">
    <property type="entry name" value="Tetratricopeptide repeat domain"/>
    <property type="match status" value="1"/>
</dbReference>
<dbReference type="Pfam" id="PF13174">
    <property type="entry name" value="TPR_6"/>
    <property type="match status" value="1"/>
</dbReference>
<reference evidence="3 4" key="1">
    <citation type="submission" date="2024-08" db="EMBL/GenBank/DDBJ databases">
        <title>Two novel Cytobacillus novel species.</title>
        <authorList>
            <person name="Liu G."/>
        </authorList>
    </citation>
    <scope>NUCLEOTIDE SEQUENCE [LARGE SCALE GENOMIC DNA]</scope>
    <source>
        <strain evidence="3 4">FJAT-54145</strain>
    </source>
</reference>
<evidence type="ECO:0000256" key="1">
    <source>
        <dbReference type="PROSITE-ProRule" id="PRU00339"/>
    </source>
</evidence>
<feature type="repeat" description="TPR" evidence="1">
    <location>
        <begin position="229"/>
        <end position="262"/>
    </location>
</feature>
<accession>A0ABW6KBB7</accession>
<sequence>MIETLKNIEERLLDLYQERRWLFVVGCLGTLLISGLVLVALISTKPASSPPEVQMELAESSLEDYQLSSPIHLNTPLQEAEETGLNEFYALWKNGKKEEAKAKMEEMLQLFPKSERMALEAAYYYYAGTQKPSRSIEILETFLTQTKSPYVKTHLSKFYTYTYKTDSFKKALTLSKQALDEAISLQLPELPMFYAHYAWALSLNNNTKDAIHFYQKKVFSDEASILTQLEARLNYGFTLEKAGQYENALKVYDGILTLDPNQVNHPLVQQELPTAQKVAQTSKKQVEKLLQTKKKK</sequence>
<protein>
    <submittedName>
        <fullName evidence="3">Tetratricopeptide repeat protein</fullName>
    </submittedName>
</protein>
<dbReference type="EMBL" id="JBIACK010000004">
    <property type="protein sequence ID" value="MFE8701019.1"/>
    <property type="molecule type" value="Genomic_DNA"/>
</dbReference>
<gene>
    <name evidence="3" type="ORF">ACFYKX_10360</name>
</gene>